<protein>
    <submittedName>
        <fullName evidence="1">Uncharacterized protein</fullName>
    </submittedName>
</protein>
<dbReference type="KEGG" id="cpin:CPIN18020_0136"/>
<reference evidence="2" key="1">
    <citation type="submission" date="2016-09" db="EMBL/GenBank/DDBJ databases">
        <title>Comparative genomics of the Campylobacter concisus group.</title>
        <authorList>
            <person name="Miller W.G."/>
            <person name="Yee E."/>
            <person name="Chapman M.H."/>
            <person name="Huynh S."/>
            <person name="Bono J.L."/>
            <person name="On S.L.W."/>
            <person name="StLeger J."/>
            <person name="Foster G."/>
            <person name="Parker C.T."/>
        </authorList>
    </citation>
    <scope>NUCLEOTIDE SEQUENCE [LARGE SCALE GENOMIC DNA]</scope>
    <source>
        <strain evidence="2">RM18021</strain>
    </source>
</reference>
<proteinExistence type="predicted"/>
<dbReference type="Proteomes" id="UP000190868">
    <property type="component" value="Chromosome"/>
</dbReference>
<dbReference type="RefSeq" id="WP_078422731.1">
    <property type="nucleotide sequence ID" value="NZ_CP017018.1"/>
</dbReference>
<dbReference type="AlphaFoldDB" id="A0A1S6U5M7"/>
<gene>
    <name evidence="1" type="ORF">CPIN18021_0138</name>
</gene>
<dbReference type="GeneID" id="56565777"/>
<dbReference type="EMBL" id="CP017258">
    <property type="protein sequence ID" value="AQW86999.1"/>
    <property type="molecule type" value="Genomic_DNA"/>
</dbReference>
<keyword evidence="2" id="KW-1185">Reference proteome</keyword>
<evidence type="ECO:0000313" key="2">
    <source>
        <dbReference type="Proteomes" id="UP000190868"/>
    </source>
</evidence>
<accession>A0A1S6U5M7</accession>
<evidence type="ECO:0000313" key="1">
    <source>
        <dbReference type="EMBL" id="AQW86999.1"/>
    </source>
</evidence>
<sequence>MVKIIAYLAICINIIIADSYINLNFTTDSNVSSSILVKSINQSLDDINSRVFKINKFSNKNPFIYSVSVWRDYSVNLNDIRGEFLKHGIEILKTEISLNAINFTLKVDNLHMQLNDIDFENEVFIQRGKSNYLINLHGASKVFIYPQEKSQWLALIRIYDKDLKYITTIQETKPVSEVTFDIFDDYYYALVGDSVDVSNIKGGLILKFIKE</sequence>
<name>A0A1S6U5M7_9BACT</name>
<organism evidence="1 2">
    <name type="scientific">Campylobacter pinnipediorum subsp. caledonicus</name>
    <dbReference type="NCBI Taxonomy" id="1874362"/>
    <lineage>
        <taxon>Bacteria</taxon>
        <taxon>Pseudomonadati</taxon>
        <taxon>Campylobacterota</taxon>
        <taxon>Epsilonproteobacteria</taxon>
        <taxon>Campylobacterales</taxon>
        <taxon>Campylobacteraceae</taxon>
        <taxon>Campylobacter</taxon>
    </lineage>
</organism>